<dbReference type="Pfam" id="PF00725">
    <property type="entry name" value="3HCDH"/>
    <property type="match status" value="1"/>
</dbReference>
<dbReference type="GO" id="GO:0006631">
    <property type="term" value="P:fatty acid metabolic process"/>
    <property type="evidence" value="ECO:0007669"/>
    <property type="project" value="InterPro"/>
</dbReference>
<evidence type="ECO:0000256" key="1">
    <source>
        <dbReference type="ARBA" id="ARBA00005086"/>
    </source>
</evidence>
<dbReference type="PANTHER" id="PTHR48075:SF5">
    <property type="entry name" value="3-HYDROXYBUTYRYL-COA DEHYDROGENASE"/>
    <property type="match status" value="1"/>
</dbReference>
<dbReference type="InterPro" id="IPR006176">
    <property type="entry name" value="3-OHacyl-CoA_DH_NAD-bd"/>
</dbReference>
<comment type="pathway">
    <text evidence="1">Lipid metabolism; butanoate metabolism.</text>
</comment>
<dbReference type="InterPro" id="IPR008927">
    <property type="entry name" value="6-PGluconate_DH-like_C_sf"/>
</dbReference>
<dbReference type="InterPro" id="IPR006108">
    <property type="entry name" value="3HC_DH_C"/>
</dbReference>
<feature type="binding site" evidence="5">
    <location>
        <position position="143"/>
    </location>
    <ligand>
        <name>NAD(+)</name>
        <dbReference type="ChEBI" id="CHEBI:57540"/>
    </ligand>
</feature>
<evidence type="ECO:0000256" key="5">
    <source>
        <dbReference type="PIRSR" id="PIRSR000105-2"/>
    </source>
</evidence>
<dbReference type="Gene3D" id="3.40.50.720">
    <property type="entry name" value="NAD(P)-binding Rossmann-like Domain"/>
    <property type="match status" value="1"/>
</dbReference>
<feature type="binding site" evidence="5">
    <location>
        <begin position="10"/>
        <end position="15"/>
    </location>
    <ligand>
        <name>NAD(+)</name>
        <dbReference type="ChEBI" id="CHEBI:57540"/>
    </ligand>
</feature>
<dbReference type="GO" id="GO:0016616">
    <property type="term" value="F:oxidoreductase activity, acting on the CH-OH group of donors, NAD or NADP as acceptor"/>
    <property type="evidence" value="ECO:0007669"/>
    <property type="project" value="InterPro"/>
</dbReference>
<dbReference type="Gene3D" id="1.10.1040.10">
    <property type="entry name" value="N-(1-d-carboxylethyl)-l-norvaline Dehydrogenase, domain 2"/>
    <property type="match status" value="1"/>
</dbReference>
<organism evidence="10 11">
    <name type="scientific">Limnochorda pilosa</name>
    <dbReference type="NCBI Taxonomy" id="1555112"/>
    <lineage>
        <taxon>Bacteria</taxon>
        <taxon>Bacillati</taxon>
        <taxon>Bacillota</taxon>
        <taxon>Limnochordia</taxon>
        <taxon>Limnochordales</taxon>
        <taxon>Limnochordaceae</taxon>
        <taxon>Limnochorda</taxon>
    </lineage>
</organism>
<reference evidence="11" key="1">
    <citation type="submission" date="2015-07" db="EMBL/GenBank/DDBJ databases">
        <title>Complete genome sequence and phylogenetic analysis of Limnochorda pilosa.</title>
        <authorList>
            <person name="Watanabe M."/>
            <person name="Kojima H."/>
            <person name="Fukui M."/>
        </authorList>
    </citation>
    <scope>NUCLEOTIDE SEQUENCE [LARGE SCALE GENOMIC DNA]</scope>
    <source>
        <strain evidence="11">HC45</strain>
    </source>
</reference>
<accession>A0A0K2SPC6</accession>
<dbReference type="Pfam" id="PF02737">
    <property type="entry name" value="3HCDH_N"/>
    <property type="match status" value="1"/>
</dbReference>
<evidence type="ECO:0000256" key="7">
    <source>
        <dbReference type="SAM" id="MobiDB-lite"/>
    </source>
</evidence>
<sequence>MAAPRVGVVGAGTMGTSLAQHLAQEGFEVVLVDVSEAILHRALEAVAASLDQRLEKWAITEAEKRVILKRITPSLSLEDAAPADLVIEAVTEDLELKKGIFRQLDALAPPDRLLASNTSTLSITEVAAATAHPDRVLGVHFVNPVTEMPVVEIIRGLHTSEESVAKARAFVERIDKVAVEVYESPGYVTTRLIMPLLNEAMYCVMEGVASPEDIDTAMRLGYRFRHGPLEMADRMGLDSLLIAMERLFREYGELKFRPCPLLKKYVRAGNLGVKTGRGFFHYDEEGRRLDAPGGRPVHEPGGAGKGVGA</sequence>
<feature type="binding site" evidence="6">
    <location>
        <position position="56"/>
    </location>
    <ligand>
        <name>CoA</name>
        <dbReference type="ChEBI" id="CHEBI:57287"/>
    </ligand>
</feature>
<evidence type="ECO:0000256" key="6">
    <source>
        <dbReference type="PIRSR" id="PIRSR000105-3"/>
    </source>
</evidence>
<dbReference type="FunFam" id="3.40.50.720:FF:000009">
    <property type="entry name" value="Fatty oxidation complex, alpha subunit"/>
    <property type="match status" value="1"/>
</dbReference>
<dbReference type="GO" id="GO:0070403">
    <property type="term" value="F:NAD+ binding"/>
    <property type="evidence" value="ECO:0007669"/>
    <property type="project" value="InterPro"/>
</dbReference>
<dbReference type="InterPro" id="IPR013328">
    <property type="entry name" value="6PGD_dom2"/>
</dbReference>
<dbReference type="InterPro" id="IPR036291">
    <property type="entry name" value="NAD(P)-bd_dom_sf"/>
</dbReference>
<feature type="binding site" evidence="5">
    <location>
        <position position="33"/>
    </location>
    <ligand>
        <name>NAD(+)</name>
        <dbReference type="ChEBI" id="CHEBI:57540"/>
    </ligand>
</feature>
<feature type="binding site" evidence="5">
    <location>
        <position position="92"/>
    </location>
    <ligand>
        <name>NAD(+)</name>
        <dbReference type="ChEBI" id="CHEBI:57540"/>
    </ligand>
</feature>
<dbReference type="AlphaFoldDB" id="A0A0K2SPC6"/>
<dbReference type="PIRSF" id="PIRSF000105">
    <property type="entry name" value="HCDH"/>
    <property type="match status" value="1"/>
</dbReference>
<feature type="region of interest" description="Disordered" evidence="7">
    <location>
        <begin position="290"/>
        <end position="309"/>
    </location>
</feature>
<keyword evidence="11" id="KW-1185">Reference proteome</keyword>
<dbReference type="OrthoDB" id="9771883at2"/>
<keyword evidence="5" id="KW-0520">NAD</keyword>
<dbReference type="PANTHER" id="PTHR48075">
    <property type="entry name" value="3-HYDROXYACYL-COA DEHYDROGENASE FAMILY PROTEIN"/>
    <property type="match status" value="1"/>
</dbReference>
<feature type="domain" description="3-hydroxyacyl-CoA dehydrogenase C-terminal" evidence="8">
    <location>
        <begin position="186"/>
        <end position="282"/>
    </location>
</feature>
<dbReference type="STRING" id="1555112.LIP_3128"/>
<gene>
    <name evidence="10" type="ORF">LIP_3128</name>
</gene>
<evidence type="ECO:0000256" key="4">
    <source>
        <dbReference type="PIRSR" id="PIRSR000105-1"/>
    </source>
</evidence>
<evidence type="ECO:0000256" key="2">
    <source>
        <dbReference type="ARBA" id="ARBA00009463"/>
    </source>
</evidence>
<evidence type="ECO:0000259" key="9">
    <source>
        <dbReference type="Pfam" id="PF02737"/>
    </source>
</evidence>
<dbReference type="KEGG" id="lpil:LIP_3128"/>
<feature type="binding site" evidence="6">
    <location>
        <position position="49"/>
    </location>
    <ligand>
        <name>CoA</name>
        <dbReference type="ChEBI" id="CHEBI:57287"/>
    </ligand>
</feature>
<evidence type="ECO:0000259" key="8">
    <source>
        <dbReference type="Pfam" id="PF00725"/>
    </source>
</evidence>
<evidence type="ECO:0000313" key="11">
    <source>
        <dbReference type="Proteomes" id="UP000065807"/>
    </source>
</evidence>
<protein>
    <submittedName>
        <fullName evidence="10">3-hydroxybutyryl-CoA dehydrogenase</fullName>
    </submittedName>
</protein>
<feature type="binding site" evidence="6">
    <location>
        <position position="119"/>
    </location>
    <ligand>
        <name>CoA</name>
        <dbReference type="ChEBI" id="CHEBI:57287"/>
    </ligand>
</feature>
<dbReference type="EMBL" id="AP014924">
    <property type="protein sequence ID" value="BAS28956.1"/>
    <property type="molecule type" value="Genomic_DNA"/>
</dbReference>
<dbReference type="PATRIC" id="fig|1555112.3.peg.3175"/>
<reference evidence="11" key="2">
    <citation type="journal article" date="2016" name="Int. J. Syst. Evol. Microbiol.">
        <title>Complete genome sequence and cell structure of Limnochorda pilosa, a Gram-negative spore-former within the phylum Firmicutes.</title>
        <authorList>
            <person name="Watanabe M."/>
            <person name="Kojima H."/>
            <person name="Fukui M."/>
        </authorList>
    </citation>
    <scope>NUCLEOTIDE SEQUENCE [LARGE SCALE GENOMIC DNA]</scope>
    <source>
        <strain evidence="11">HC45</strain>
    </source>
</reference>
<evidence type="ECO:0000313" key="10">
    <source>
        <dbReference type="EMBL" id="BAS28956.1"/>
    </source>
</evidence>
<dbReference type="Proteomes" id="UP000065807">
    <property type="component" value="Chromosome"/>
</dbReference>
<feature type="binding site" evidence="5">
    <location>
        <position position="274"/>
    </location>
    <ligand>
        <name>NAD(+)</name>
        <dbReference type="ChEBI" id="CHEBI:57540"/>
    </ligand>
</feature>
<comment type="similarity">
    <text evidence="2">Belongs to the 3-hydroxyacyl-CoA dehydrogenase family.</text>
</comment>
<keyword evidence="3" id="KW-0560">Oxidoreductase</keyword>
<feature type="domain" description="3-hydroxyacyl-CoA dehydrogenase NAD binding" evidence="9">
    <location>
        <begin position="6"/>
        <end position="182"/>
    </location>
</feature>
<dbReference type="SUPFAM" id="SSF51735">
    <property type="entry name" value="NAD(P)-binding Rossmann-fold domains"/>
    <property type="match status" value="1"/>
</dbReference>
<dbReference type="SUPFAM" id="SSF48179">
    <property type="entry name" value="6-phosphogluconate dehydrogenase C-terminal domain-like"/>
    <property type="match status" value="1"/>
</dbReference>
<feature type="site" description="Important for catalytic activity" evidence="4">
    <location>
        <position position="140"/>
    </location>
</feature>
<proteinExistence type="inferred from homology"/>
<name>A0A0K2SPC6_LIMPI</name>
<feature type="binding site" evidence="5">
    <location>
        <position position="97"/>
    </location>
    <ligand>
        <name>NAD(+)</name>
        <dbReference type="ChEBI" id="CHEBI:57540"/>
    </ligand>
</feature>
<evidence type="ECO:0000256" key="3">
    <source>
        <dbReference type="ARBA" id="ARBA00023002"/>
    </source>
</evidence>
<feature type="binding site" evidence="5">
    <location>
        <position position="119"/>
    </location>
    <ligand>
        <name>NAD(+)</name>
        <dbReference type="ChEBI" id="CHEBI:57540"/>
    </ligand>
</feature>
<dbReference type="InterPro" id="IPR022694">
    <property type="entry name" value="3-OHacyl-CoA_DH"/>
</dbReference>
<dbReference type="RefSeq" id="WP_082726402.1">
    <property type="nucleotide sequence ID" value="NZ_AP014924.1"/>
</dbReference>